<evidence type="ECO:0000313" key="2">
    <source>
        <dbReference type="Proteomes" id="UP000051155"/>
    </source>
</evidence>
<comment type="caution">
    <text evidence="1">The sequence shown here is derived from an EMBL/GenBank/DDBJ whole genome shotgun (WGS) entry which is preliminary data.</text>
</comment>
<dbReference type="PATRIC" id="fig|1423812.3.peg.207"/>
<dbReference type="AlphaFoldDB" id="A0A0R1QA00"/>
<dbReference type="EMBL" id="AZEG01000001">
    <property type="protein sequence ID" value="KRL39157.1"/>
    <property type="molecule type" value="Genomic_DNA"/>
</dbReference>
<dbReference type="Proteomes" id="UP000051155">
    <property type="component" value="Unassembled WGS sequence"/>
</dbReference>
<gene>
    <name evidence="1" type="ORF">FD20_GL000205</name>
</gene>
<name>A0A0R1QA00_9LACO</name>
<accession>A0A0R1QA00</accession>
<dbReference type="OrthoDB" id="2112617at2"/>
<organism evidence="1 2">
    <name type="scientific">Liquorilactobacillus uvarum DSM 19971</name>
    <dbReference type="NCBI Taxonomy" id="1423812"/>
    <lineage>
        <taxon>Bacteria</taxon>
        <taxon>Bacillati</taxon>
        <taxon>Bacillota</taxon>
        <taxon>Bacilli</taxon>
        <taxon>Lactobacillales</taxon>
        <taxon>Lactobacillaceae</taxon>
        <taxon>Liquorilactobacillus</taxon>
    </lineage>
</organism>
<protein>
    <submittedName>
        <fullName evidence="1">Uncharacterized protein</fullName>
    </submittedName>
</protein>
<proteinExistence type="predicted"/>
<keyword evidence="2" id="KW-1185">Reference proteome</keyword>
<evidence type="ECO:0000313" key="1">
    <source>
        <dbReference type="EMBL" id="KRL39157.1"/>
    </source>
</evidence>
<dbReference type="RefSeq" id="WP_057735649.1">
    <property type="nucleotide sequence ID" value="NZ_AZEG01000001.1"/>
</dbReference>
<sequence>MSLFNNNKKADGLLEDRGLANLDRDAFWQVRAILSELEEEQLLKNSKKVISSDYVAEKATASYLRAIVEQNWVLIAQNDQIIKGLNSKNKPSAPKE</sequence>
<reference evidence="1 2" key="1">
    <citation type="journal article" date="2015" name="Genome Announc.">
        <title>Expanding the biotechnology potential of lactobacilli through comparative genomics of 213 strains and associated genera.</title>
        <authorList>
            <person name="Sun Z."/>
            <person name="Harris H.M."/>
            <person name="McCann A."/>
            <person name="Guo C."/>
            <person name="Argimon S."/>
            <person name="Zhang W."/>
            <person name="Yang X."/>
            <person name="Jeffery I.B."/>
            <person name="Cooney J.C."/>
            <person name="Kagawa T.F."/>
            <person name="Liu W."/>
            <person name="Song Y."/>
            <person name="Salvetti E."/>
            <person name="Wrobel A."/>
            <person name="Rasinkangas P."/>
            <person name="Parkhill J."/>
            <person name="Rea M.C."/>
            <person name="O'Sullivan O."/>
            <person name="Ritari J."/>
            <person name="Douillard F.P."/>
            <person name="Paul Ross R."/>
            <person name="Yang R."/>
            <person name="Briner A.E."/>
            <person name="Felis G.E."/>
            <person name="de Vos W.M."/>
            <person name="Barrangou R."/>
            <person name="Klaenhammer T.R."/>
            <person name="Caufield P.W."/>
            <person name="Cui Y."/>
            <person name="Zhang H."/>
            <person name="O'Toole P.W."/>
        </authorList>
    </citation>
    <scope>NUCLEOTIDE SEQUENCE [LARGE SCALE GENOMIC DNA]</scope>
    <source>
        <strain evidence="1 2">DSM 19971</strain>
    </source>
</reference>